<evidence type="ECO:0000313" key="2">
    <source>
        <dbReference type="EMBL" id="QUX21121.1"/>
    </source>
</evidence>
<keyword evidence="3" id="KW-1185">Reference proteome</keyword>
<organism evidence="2 3">
    <name type="scientific">Nocardiopsis changdeensis</name>
    <dbReference type="NCBI Taxonomy" id="2831969"/>
    <lineage>
        <taxon>Bacteria</taxon>
        <taxon>Bacillati</taxon>
        <taxon>Actinomycetota</taxon>
        <taxon>Actinomycetes</taxon>
        <taxon>Streptosporangiales</taxon>
        <taxon>Nocardiopsidaceae</taxon>
        <taxon>Nocardiopsis</taxon>
    </lineage>
</organism>
<keyword evidence="1" id="KW-0472">Membrane</keyword>
<dbReference type="Proteomes" id="UP000676079">
    <property type="component" value="Chromosome"/>
</dbReference>
<gene>
    <name evidence="2" type="ORF">KGD84_22095</name>
</gene>
<evidence type="ECO:0008006" key="4">
    <source>
        <dbReference type="Google" id="ProtNLM"/>
    </source>
</evidence>
<feature type="transmembrane region" description="Helical" evidence="1">
    <location>
        <begin position="81"/>
        <end position="98"/>
    </location>
</feature>
<keyword evidence="1" id="KW-1133">Transmembrane helix</keyword>
<reference evidence="2 3" key="1">
    <citation type="submission" date="2021-05" db="EMBL/GenBank/DDBJ databases">
        <title>Direct Submission.</title>
        <authorList>
            <person name="Li K."/>
            <person name="Gao J."/>
        </authorList>
    </citation>
    <scope>NUCLEOTIDE SEQUENCE [LARGE SCALE GENOMIC DNA]</scope>
    <source>
        <strain evidence="2 3">Mg02</strain>
    </source>
</reference>
<evidence type="ECO:0000256" key="1">
    <source>
        <dbReference type="SAM" id="Phobius"/>
    </source>
</evidence>
<keyword evidence="1" id="KW-0812">Transmembrane</keyword>
<evidence type="ECO:0000313" key="3">
    <source>
        <dbReference type="Proteomes" id="UP000676079"/>
    </source>
</evidence>
<sequence>MRLPTRISDIPLRLATGAFILNSGLSKRGADEETARGMHGMAAGTYPFLKDVDPTTFVKALSAGEIALGTALLVPLVPSRLAGAGLAAFGAGLVGLYLRTPGLRRPGTLLPTQEGTPIAKDSWLVGAGLALLIGDCGGDRRR</sequence>
<proteinExistence type="predicted"/>
<dbReference type="RefSeq" id="WP_220562330.1">
    <property type="nucleotide sequence ID" value="NZ_CP074133.1"/>
</dbReference>
<accession>A0ABX8BFV6</accession>
<name>A0ABX8BFV6_9ACTN</name>
<dbReference type="EMBL" id="CP074133">
    <property type="protein sequence ID" value="QUX21121.1"/>
    <property type="molecule type" value="Genomic_DNA"/>
</dbReference>
<protein>
    <recommendedName>
        <fullName evidence="4">DoxX family membrane protein</fullName>
    </recommendedName>
</protein>